<protein>
    <recommendedName>
        <fullName evidence="3">DUF2785 domain-containing protein</fullName>
    </recommendedName>
</protein>
<organism evidence="1 2">
    <name type="scientific">Candidatus Lokiarchaeum ossiferum</name>
    <dbReference type="NCBI Taxonomy" id="2951803"/>
    <lineage>
        <taxon>Archaea</taxon>
        <taxon>Promethearchaeati</taxon>
        <taxon>Promethearchaeota</taxon>
        <taxon>Promethearchaeia</taxon>
        <taxon>Promethearchaeales</taxon>
        <taxon>Promethearchaeaceae</taxon>
        <taxon>Candidatus Lokiarchaeum</taxon>
    </lineage>
</organism>
<reference evidence="1" key="1">
    <citation type="submission" date="2022-09" db="EMBL/GenBank/DDBJ databases">
        <title>Actin cytoskeleton and complex cell architecture in an #Asgard archaeon.</title>
        <authorList>
            <person name="Ponce Toledo R.I."/>
            <person name="Schleper C."/>
            <person name="Rodrigues Oliveira T."/>
            <person name="Wollweber F."/>
            <person name="Xu J."/>
            <person name="Rittmann S."/>
            <person name="Klingl A."/>
            <person name="Pilhofer M."/>
        </authorList>
    </citation>
    <scope>NUCLEOTIDE SEQUENCE</scope>
    <source>
        <strain evidence="1">B-35</strain>
    </source>
</reference>
<dbReference type="Pfam" id="PF10978">
    <property type="entry name" value="DUF2785"/>
    <property type="match status" value="1"/>
</dbReference>
<proteinExistence type="predicted"/>
<dbReference type="Proteomes" id="UP001208689">
    <property type="component" value="Chromosome"/>
</dbReference>
<accession>A0ABY6HSV3</accession>
<sequence length="307" mass="35773">MKLEDIKWIMENSFAVFPNSTLTEQTEILMDYLGSPVSDLREGALEILYEWIMKGNYSNEELLIMGDRLAKNLLVGIGEQNTDTVFLRAFSALILESIIDFDSKCALKEIEGRIPFLSKDQLLAYLKTSIQYYHDEKDTRGSVVDKGWAHSIAHGADLFGGFARHRFMDKQELNQILELIKFKITEPIEEIYTCNEDFRIAVTVYIIFMRKILAMDEMSSWIQSVRDVYPNRWISYSGKIASRNGFLNSRIFFHSFHLLVKFGINNEGFYSTSFYKNHLLDDRTHLCEKIEDILLKMNSTFLLQKKF</sequence>
<evidence type="ECO:0000313" key="1">
    <source>
        <dbReference type="EMBL" id="UYP45631.1"/>
    </source>
</evidence>
<keyword evidence="2" id="KW-1185">Reference proteome</keyword>
<gene>
    <name evidence="1" type="ORF">NEF87_001916</name>
</gene>
<evidence type="ECO:0008006" key="3">
    <source>
        <dbReference type="Google" id="ProtNLM"/>
    </source>
</evidence>
<dbReference type="InterPro" id="IPR021247">
    <property type="entry name" value="DUF2785"/>
</dbReference>
<dbReference type="EMBL" id="CP104013">
    <property type="protein sequence ID" value="UYP45631.1"/>
    <property type="molecule type" value="Genomic_DNA"/>
</dbReference>
<evidence type="ECO:0000313" key="2">
    <source>
        <dbReference type="Proteomes" id="UP001208689"/>
    </source>
</evidence>
<name>A0ABY6HSV3_9ARCH</name>